<feature type="compositionally biased region" description="Polar residues" evidence="1">
    <location>
        <begin position="251"/>
        <end position="263"/>
    </location>
</feature>
<accession>A0ABX4CPL2</accession>
<evidence type="ECO:0000313" key="2">
    <source>
        <dbReference type="EMBL" id="OXB02662.1"/>
    </source>
</evidence>
<comment type="caution">
    <text evidence="2">The sequence shown here is derived from an EMBL/GenBank/DDBJ whole genome shotgun (WGS) entry which is preliminary data.</text>
</comment>
<dbReference type="EMBL" id="MUHD01000040">
    <property type="protein sequence ID" value="OXB02662.1"/>
    <property type="molecule type" value="Genomic_DNA"/>
</dbReference>
<dbReference type="RefSeq" id="WP_089059465.1">
    <property type="nucleotide sequence ID" value="NZ_MUHD01000040.1"/>
</dbReference>
<evidence type="ECO:0000313" key="3">
    <source>
        <dbReference type="Proteomes" id="UP000198381"/>
    </source>
</evidence>
<sequence length="846" mass="95410">MSDFKIVGNTNPIVGEVEHYTVNNLYPKIAADSNFGLKTAPVQHQIKWEVYVLEFGKWRKTKENDKTGNLVTYKFRHGSLTRAGIRIAAIKGDETAWLDIKPLPSKPKIDDVRLLDKSGKKIEGRLSYGQTVKARVHCLHMEKRRIYVTLWEDDVKRTGHNKANETNFIETKSGIVRDGIADIDFLLKPSFAKIATKNGPENDDVHEYYVTAQLNLEKVPSNNVNINALEAPTAPYKAKTTPKKEPVKSNAPVQQPKTKTSETPKAVKSKINSVNLTDTSGYKIKGKFKEKQIKVWINSTGLVGKEVRLTLHDEDLLSNDLLFTHNFTIQSDLHAIVVSLDSIPRSLGGDNWAEGNEQELFAEIEVLQTHDFSKSAVVNVDAKVFKPDPVEKTNKVLKVDDAKDVKKGEKGACACKENNFYWSNKLTCDERKKVLEVCANIWGEDKKKDKASELMAIMHLETINTFSPSKKGVSARGTKYVGLIQFSATTAQNIGTTYEALEKMTFIKQMDYVEKYLKQNKDKMKTIVDFYLQVIKPADVGKGDQPDYTVFDESISVPDGDGSSTSKKQRDINITIEPWVTKYGYASNPTFMTEKDEKVKRKRWVYTRQVFEERYGTIGGKTTIKEIDYVLRNEHYIPGAKQLFTGNCDDTIDEKIETKGELAPWMKVAWEEYEKYKGIKEEDSPLKEKIKEYFKETGYNSDYKDAWCASFVNWCFNYTENYKDTNSKGAMGARDWGPEGNSYIAGSGKDGWPNGEITDAFVGAVAVIKSHSHVVFIIGVNAKGDYVNLGGNQGSKISGGQKICMGSMPKSDVLYIMKPKKYVVQDEEKKLPLYDIDAINNSKSTR</sequence>
<reference evidence="2 3" key="1">
    <citation type="submission" date="2016-11" db="EMBL/GenBank/DDBJ databases">
        <title>Whole genomes of Flavobacteriaceae.</title>
        <authorList>
            <person name="Stine C."/>
            <person name="Li C."/>
            <person name="Tadesse D."/>
        </authorList>
    </citation>
    <scope>NUCLEOTIDE SEQUENCE [LARGE SCALE GENOMIC DNA]</scope>
    <source>
        <strain evidence="2 3">CCUG 60112</strain>
    </source>
</reference>
<keyword evidence="3" id="KW-1185">Reference proteome</keyword>
<evidence type="ECO:0000256" key="1">
    <source>
        <dbReference type="SAM" id="MobiDB-lite"/>
    </source>
</evidence>
<feature type="region of interest" description="Disordered" evidence="1">
    <location>
        <begin position="235"/>
        <end position="266"/>
    </location>
</feature>
<organism evidence="2 3">
    <name type="scientific">Flavobacterium plurextorum</name>
    <dbReference type="NCBI Taxonomy" id="1114867"/>
    <lineage>
        <taxon>Bacteria</taxon>
        <taxon>Pseudomonadati</taxon>
        <taxon>Bacteroidota</taxon>
        <taxon>Flavobacteriia</taxon>
        <taxon>Flavobacteriales</taxon>
        <taxon>Flavobacteriaceae</taxon>
        <taxon>Flavobacterium</taxon>
    </lineage>
</organism>
<proteinExistence type="predicted"/>
<name>A0ABX4CPL2_9FLAO</name>
<evidence type="ECO:0008006" key="4">
    <source>
        <dbReference type="Google" id="ProtNLM"/>
    </source>
</evidence>
<protein>
    <recommendedName>
        <fullName evidence="4">TIGR02594 family protein</fullName>
    </recommendedName>
</protein>
<gene>
    <name evidence="2" type="ORF">B0A81_19000</name>
</gene>
<dbReference type="Proteomes" id="UP000198381">
    <property type="component" value="Unassembled WGS sequence"/>
</dbReference>